<evidence type="ECO:0000259" key="1">
    <source>
        <dbReference type="Pfam" id="PF03724"/>
    </source>
</evidence>
<dbReference type="Pfam" id="PF03724">
    <property type="entry name" value="META"/>
    <property type="match status" value="1"/>
</dbReference>
<feature type="domain" description="DUF306" evidence="1">
    <location>
        <begin position="37"/>
        <end position="140"/>
    </location>
</feature>
<proteinExistence type="predicted"/>
<dbReference type="InterPro" id="IPR005184">
    <property type="entry name" value="DUF306_Meta_HslJ"/>
</dbReference>
<keyword evidence="3" id="KW-1185">Reference proteome</keyword>
<dbReference type="InterPro" id="IPR053147">
    <property type="entry name" value="Hsp_HslJ-like"/>
</dbReference>
<dbReference type="PROSITE" id="PS51257">
    <property type="entry name" value="PROKAR_LIPOPROTEIN"/>
    <property type="match status" value="1"/>
</dbReference>
<organism evidence="2 3">
    <name type="scientific">Olivibacter ginsenosidimutans</name>
    <dbReference type="NCBI Taxonomy" id="1176537"/>
    <lineage>
        <taxon>Bacteria</taxon>
        <taxon>Pseudomonadati</taxon>
        <taxon>Bacteroidota</taxon>
        <taxon>Sphingobacteriia</taxon>
        <taxon>Sphingobacteriales</taxon>
        <taxon>Sphingobacteriaceae</taxon>
        <taxon>Olivibacter</taxon>
    </lineage>
</organism>
<dbReference type="InterPro" id="IPR038670">
    <property type="entry name" value="HslJ-like_sf"/>
</dbReference>
<dbReference type="PANTHER" id="PTHR35535">
    <property type="entry name" value="HEAT SHOCK PROTEIN HSLJ"/>
    <property type="match status" value="1"/>
</dbReference>
<evidence type="ECO:0000313" key="2">
    <source>
        <dbReference type="EMBL" id="GAA4798049.1"/>
    </source>
</evidence>
<sequence length="147" mass="16347">MKRIISIFTIALVFSACGNVKHQDQQATDDEKTENPSSLYDKEWRLLSIDGEPIKVDSTFAKFPNLTFKEDSLAFSGSGGCNGYGGKFQLEENNGISFPYVAATEMACPNMELEQRFFDALRNTKSYLIKSDTLTLYKDGNVAAGYV</sequence>
<dbReference type="PANTHER" id="PTHR35535:SF1">
    <property type="entry name" value="HEAT SHOCK PROTEIN HSLJ"/>
    <property type="match status" value="1"/>
</dbReference>
<dbReference type="Gene3D" id="2.40.128.270">
    <property type="match status" value="1"/>
</dbReference>
<reference evidence="3" key="1">
    <citation type="journal article" date="2019" name="Int. J. Syst. Evol. Microbiol.">
        <title>The Global Catalogue of Microorganisms (GCM) 10K type strain sequencing project: providing services to taxonomists for standard genome sequencing and annotation.</title>
        <authorList>
            <consortium name="The Broad Institute Genomics Platform"/>
            <consortium name="The Broad Institute Genome Sequencing Center for Infectious Disease"/>
            <person name="Wu L."/>
            <person name="Ma J."/>
        </authorList>
    </citation>
    <scope>NUCLEOTIDE SEQUENCE [LARGE SCALE GENOMIC DNA]</scope>
    <source>
        <strain evidence="3">JCM 18200</strain>
    </source>
</reference>
<dbReference type="Proteomes" id="UP001501411">
    <property type="component" value="Unassembled WGS sequence"/>
</dbReference>
<protein>
    <recommendedName>
        <fullName evidence="1">DUF306 domain-containing protein</fullName>
    </recommendedName>
</protein>
<gene>
    <name evidence="2" type="ORF">GCM10023231_28370</name>
</gene>
<accession>A0ABP9BST6</accession>
<evidence type="ECO:0000313" key="3">
    <source>
        <dbReference type="Proteomes" id="UP001501411"/>
    </source>
</evidence>
<comment type="caution">
    <text evidence="2">The sequence shown here is derived from an EMBL/GenBank/DDBJ whole genome shotgun (WGS) entry which is preliminary data.</text>
</comment>
<name>A0ABP9BST6_9SPHI</name>
<dbReference type="EMBL" id="BAABIQ010000039">
    <property type="protein sequence ID" value="GAA4798049.1"/>
    <property type="molecule type" value="Genomic_DNA"/>
</dbReference>
<dbReference type="RefSeq" id="WP_345232463.1">
    <property type="nucleotide sequence ID" value="NZ_BAABIQ010000039.1"/>
</dbReference>